<evidence type="ECO:0000313" key="2">
    <source>
        <dbReference type="Proteomes" id="UP001172684"/>
    </source>
</evidence>
<protein>
    <submittedName>
        <fullName evidence="1">Uncharacterized protein</fullName>
    </submittedName>
</protein>
<name>A0ABQ9NZD6_9PEZI</name>
<sequence length="420" mass="48171">MASGTEHQEDLKANIIEGFYKISCPDRRVTQKSPTWTSSRRETKDGEVEDPILLAAESVFSKSLVHFLTNTQIRPESSVKKLRSRDAFVYLRLVRAEPGTSRAGRLLVNFCGSWLPLEQWFDKFSTFTRKSKSLAKDLIGPRGYEEQSEWWACNGKTFRFLDLPPELRSLIYVQVLGPKVQPSYAGPDHCYECGRCRQGIWFTLGNGCQKYGSYWPGFERPNYAILHLNKQIYREALKEGWEHTWKFVRYLDDLGDLLRHASGTRPSFGLVDSLRFDAVRYLQLAFISMRDCLAFVGISATRDPSRELELVRRPRCPPAKDVGRLPMLKHLDLTFAPIRHHRSEDGYDPSSWQPPQPVCGRVLQNQVLALTARHLGKVPKLTLSGDVEADLKRKWMEFLSRQKSDSEADELIEAEISALM</sequence>
<proteinExistence type="predicted"/>
<comment type="caution">
    <text evidence="1">The sequence shown here is derived from an EMBL/GenBank/DDBJ whole genome shotgun (WGS) entry which is preliminary data.</text>
</comment>
<reference evidence="1" key="1">
    <citation type="submission" date="2022-10" db="EMBL/GenBank/DDBJ databases">
        <title>Culturing micro-colonial fungi from biological soil crusts in the Mojave desert and describing Neophaeococcomyces mojavensis, and introducing the new genera and species Taxawa tesnikishii.</title>
        <authorList>
            <person name="Kurbessoian T."/>
            <person name="Stajich J.E."/>
        </authorList>
    </citation>
    <scope>NUCLEOTIDE SEQUENCE</scope>
    <source>
        <strain evidence="1">TK_1</strain>
    </source>
</reference>
<organism evidence="1 2">
    <name type="scientific">Coniosporium apollinis</name>
    <dbReference type="NCBI Taxonomy" id="61459"/>
    <lineage>
        <taxon>Eukaryota</taxon>
        <taxon>Fungi</taxon>
        <taxon>Dikarya</taxon>
        <taxon>Ascomycota</taxon>
        <taxon>Pezizomycotina</taxon>
        <taxon>Dothideomycetes</taxon>
        <taxon>Dothideomycetes incertae sedis</taxon>
        <taxon>Coniosporium</taxon>
    </lineage>
</organism>
<gene>
    <name evidence="1" type="ORF">H2201_002276</name>
</gene>
<evidence type="ECO:0000313" key="1">
    <source>
        <dbReference type="EMBL" id="KAJ9667741.1"/>
    </source>
</evidence>
<dbReference type="Proteomes" id="UP001172684">
    <property type="component" value="Unassembled WGS sequence"/>
</dbReference>
<keyword evidence="2" id="KW-1185">Reference proteome</keyword>
<accession>A0ABQ9NZD6</accession>
<dbReference type="EMBL" id="JAPDRL010000011">
    <property type="protein sequence ID" value="KAJ9667741.1"/>
    <property type="molecule type" value="Genomic_DNA"/>
</dbReference>